<reference evidence="7 8" key="1">
    <citation type="submission" date="2021-06" db="EMBL/GenBank/DDBJ databases">
        <authorList>
            <person name="Palmer J.M."/>
        </authorList>
    </citation>
    <scope>NUCLEOTIDE SEQUENCE [LARGE SCALE GENOMIC DNA]</scope>
    <source>
        <strain evidence="7 8">CL_MEX2019</strain>
        <tissue evidence="7">Muscle</tissue>
    </source>
</reference>
<evidence type="ECO:0000256" key="2">
    <source>
        <dbReference type="ARBA" id="ARBA00022729"/>
    </source>
</evidence>
<keyword evidence="4" id="KW-1015">Disulfide bond</keyword>
<proteinExistence type="predicted"/>
<dbReference type="CDD" id="cd19941">
    <property type="entry name" value="TIL"/>
    <property type="match status" value="1"/>
</dbReference>
<dbReference type="Pfam" id="PF01826">
    <property type="entry name" value="TIL"/>
    <property type="match status" value="1"/>
</dbReference>
<protein>
    <recommendedName>
        <fullName evidence="6">VWFD domain-containing protein</fullName>
    </recommendedName>
</protein>
<keyword evidence="3" id="KW-0472">Membrane</keyword>
<evidence type="ECO:0000256" key="3">
    <source>
        <dbReference type="ARBA" id="ARBA00023136"/>
    </source>
</evidence>
<dbReference type="InterPro" id="IPR001846">
    <property type="entry name" value="VWF_type-D"/>
</dbReference>
<evidence type="ECO:0000313" key="8">
    <source>
        <dbReference type="Proteomes" id="UP001352852"/>
    </source>
</evidence>
<dbReference type="Pfam" id="PF00094">
    <property type="entry name" value="VWD"/>
    <property type="match status" value="2"/>
</dbReference>
<dbReference type="PANTHER" id="PTHR46160">
    <property type="entry name" value="ALPHA-TECTORIN-RELATED"/>
    <property type="match status" value="1"/>
</dbReference>
<dbReference type="InterPro" id="IPR014853">
    <property type="entry name" value="VWF/SSPO/ZAN-like_Cys-rich_dom"/>
</dbReference>
<organism evidence="7 8">
    <name type="scientific">Characodon lateralis</name>
    <dbReference type="NCBI Taxonomy" id="208331"/>
    <lineage>
        <taxon>Eukaryota</taxon>
        <taxon>Metazoa</taxon>
        <taxon>Chordata</taxon>
        <taxon>Craniata</taxon>
        <taxon>Vertebrata</taxon>
        <taxon>Euteleostomi</taxon>
        <taxon>Actinopterygii</taxon>
        <taxon>Neopterygii</taxon>
        <taxon>Teleostei</taxon>
        <taxon>Neoteleostei</taxon>
        <taxon>Acanthomorphata</taxon>
        <taxon>Ovalentaria</taxon>
        <taxon>Atherinomorphae</taxon>
        <taxon>Cyprinodontiformes</taxon>
        <taxon>Goodeidae</taxon>
        <taxon>Characodon</taxon>
    </lineage>
</organism>
<comment type="caution">
    <text evidence="7">The sequence shown here is derived from an EMBL/GenBank/DDBJ whole genome shotgun (WGS) entry which is preliminary data.</text>
</comment>
<evidence type="ECO:0000313" key="7">
    <source>
        <dbReference type="EMBL" id="MED6292199.1"/>
    </source>
</evidence>
<sequence length="331" mass="35841">GKMCGLCGNFNGNQHDDFHNPSGAMVNTADDFGAAWKVPGNYTCSDGCGSSCPQCNDDQSARSQCEVIQAANGPFSFCHEEVDPAPYFSDCVFDVCVSGNRGSDLLCRALETYVSACQSANVQIYPWRQNTTCRIDCPANSHYELCGTDCGNTCASSIDATCDHVCSEGCFCDDGFSRSGASCVPAESCGCQYDGFYFNAGESFWTDGCSQRCECHANNVLLCNPSSCTPAQECTIRDGQLGCYDAMSTCSVWGDPHYITFDGALAHFQGSCSYVITESLSRSDNETHYRVVATNKHRGNNRVSFVSSVDIYFTNPPESVHVRLGPNKRVQ</sequence>
<dbReference type="InterPro" id="IPR002919">
    <property type="entry name" value="TIL_dom"/>
</dbReference>
<dbReference type="InterPro" id="IPR052749">
    <property type="entry name" value="Alpha-tectorin"/>
</dbReference>
<evidence type="ECO:0000256" key="5">
    <source>
        <dbReference type="ARBA" id="ARBA00023180"/>
    </source>
</evidence>
<evidence type="ECO:0000259" key="6">
    <source>
        <dbReference type="PROSITE" id="PS51233"/>
    </source>
</evidence>
<accession>A0ABU7EZP4</accession>
<dbReference type="Pfam" id="PF12714">
    <property type="entry name" value="TILa"/>
    <property type="match status" value="1"/>
</dbReference>
<name>A0ABU7EZP4_9TELE</name>
<feature type="domain" description="VWFD" evidence="6">
    <location>
        <begin position="248"/>
        <end position="331"/>
    </location>
</feature>
<dbReference type="Pfam" id="PF08742">
    <property type="entry name" value="C8"/>
    <property type="match status" value="1"/>
</dbReference>
<dbReference type="Gene3D" id="2.10.25.10">
    <property type="entry name" value="Laminin"/>
    <property type="match status" value="1"/>
</dbReference>
<keyword evidence="8" id="KW-1185">Reference proteome</keyword>
<gene>
    <name evidence="7" type="ORF">CHARACLAT_031205</name>
</gene>
<evidence type="ECO:0000256" key="1">
    <source>
        <dbReference type="ARBA" id="ARBA00004370"/>
    </source>
</evidence>
<feature type="domain" description="VWFD" evidence="6">
    <location>
        <begin position="1"/>
        <end position="45"/>
    </location>
</feature>
<dbReference type="SUPFAM" id="SSF57567">
    <property type="entry name" value="Serine protease inhibitors"/>
    <property type="match status" value="1"/>
</dbReference>
<dbReference type="InterPro" id="IPR036084">
    <property type="entry name" value="Ser_inhib-like_sf"/>
</dbReference>
<feature type="non-terminal residue" evidence="7">
    <location>
        <position position="1"/>
    </location>
</feature>
<dbReference type="PROSITE" id="PS51233">
    <property type="entry name" value="VWFD"/>
    <property type="match status" value="2"/>
</dbReference>
<dbReference type="PANTHER" id="PTHR46160:SF9">
    <property type="entry name" value="PROTEIN PRY2-RELATED"/>
    <property type="match status" value="1"/>
</dbReference>
<evidence type="ECO:0000256" key="4">
    <source>
        <dbReference type="ARBA" id="ARBA00023157"/>
    </source>
</evidence>
<comment type="subcellular location">
    <subcellularLocation>
        <location evidence="1">Membrane</location>
    </subcellularLocation>
</comment>
<dbReference type="SMART" id="SM00832">
    <property type="entry name" value="C8"/>
    <property type="match status" value="1"/>
</dbReference>
<keyword evidence="5" id="KW-0325">Glycoprotein</keyword>
<keyword evidence="2" id="KW-0732">Signal</keyword>
<dbReference type="Proteomes" id="UP001352852">
    <property type="component" value="Unassembled WGS sequence"/>
</dbReference>
<dbReference type="InterPro" id="IPR025615">
    <property type="entry name" value="TILa_dom"/>
</dbReference>
<dbReference type="EMBL" id="JAHUTJ010070529">
    <property type="protein sequence ID" value="MED6292199.1"/>
    <property type="molecule type" value="Genomic_DNA"/>
</dbReference>
<feature type="non-terminal residue" evidence="7">
    <location>
        <position position="331"/>
    </location>
</feature>